<dbReference type="EMBL" id="LXWW01000019">
    <property type="protein sequence ID" value="OAO17744.1"/>
    <property type="molecule type" value="Genomic_DNA"/>
</dbReference>
<accession>A0A196SPK1</accession>
<proteinExistence type="predicted"/>
<comment type="caution">
    <text evidence="1">The sequence shown here is derived from an EMBL/GenBank/DDBJ whole genome shotgun (WGS) entry which is preliminary data.</text>
</comment>
<dbReference type="AlphaFoldDB" id="A0A196SPK1"/>
<organism evidence="1 2">
    <name type="scientific">Blastocystis sp. subtype 1 (strain ATCC 50177 / NandII)</name>
    <dbReference type="NCBI Taxonomy" id="478820"/>
    <lineage>
        <taxon>Eukaryota</taxon>
        <taxon>Sar</taxon>
        <taxon>Stramenopiles</taxon>
        <taxon>Bigyra</taxon>
        <taxon>Opalozoa</taxon>
        <taxon>Opalinata</taxon>
        <taxon>Blastocystidae</taxon>
        <taxon>Blastocystis</taxon>
    </lineage>
</organism>
<gene>
    <name evidence="1" type="ORF">AV274_0534</name>
</gene>
<name>A0A196SPK1_BLAHN</name>
<dbReference type="Proteomes" id="UP000078348">
    <property type="component" value="Unassembled WGS sequence"/>
</dbReference>
<evidence type="ECO:0000313" key="2">
    <source>
        <dbReference type="Proteomes" id="UP000078348"/>
    </source>
</evidence>
<reference evidence="1 2" key="1">
    <citation type="submission" date="2016-05" db="EMBL/GenBank/DDBJ databases">
        <title>Nuclear genome of Blastocystis sp. subtype 1 NandII.</title>
        <authorList>
            <person name="Gentekaki E."/>
            <person name="Curtis B."/>
            <person name="Stairs C."/>
            <person name="Eme L."/>
            <person name="Herman E."/>
            <person name="Klimes V."/>
            <person name="Arias M.C."/>
            <person name="Elias M."/>
            <person name="Hilliou F."/>
            <person name="Klute M."/>
            <person name="Malik S.-B."/>
            <person name="Pightling A."/>
            <person name="Rachubinski R."/>
            <person name="Salas D."/>
            <person name="Schlacht A."/>
            <person name="Suga H."/>
            <person name="Archibald J."/>
            <person name="Ball S.G."/>
            <person name="Clark G."/>
            <person name="Dacks J."/>
            <person name="Van Der Giezen M."/>
            <person name="Tsaousis A."/>
            <person name="Roger A."/>
        </authorList>
    </citation>
    <scope>NUCLEOTIDE SEQUENCE [LARGE SCALE GENOMIC DNA]</scope>
    <source>
        <strain evidence="2">ATCC 50177 / NandII</strain>
    </source>
</reference>
<keyword evidence="2" id="KW-1185">Reference proteome</keyword>
<protein>
    <submittedName>
        <fullName evidence="1">Uncharacterized protein</fullName>
    </submittedName>
</protein>
<sequence>MKSILDCLSSMFNFDGDYRELLHLQCLLDFFVAVLQSELPPGDIPPTVHNLSHVALSIVLHGCAATNNAYNQESKYRIPKRLCGRNGKPTTTTQIRLVVHNVVSLFSLMEKRKEGDYKLYSPLEESKKNDVLSRYVPFH</sequence>
<evidence type="ECO:0000313" key="1">
    <source>
        <dbReference type="EMBL" id="OAO17744.1"/>
    </source>
</evidence>